<dbReference type="AlphaFoldDB" id="A0AAW2I512"/>
<accession>A0AAW2I512</accession>
<gene>
    <name evidence="1" type="ORF">PYX00_004306</name>
</gene>
<evidence type="ECO:0000313" key="1">
    <source>
        <dbReference type="EMBL" id="KAL0276817.1"/>
    </source>
</evidence>
<protein>
    <submittedName>
        <fullName evidence="1">Uncharacterized protein</fullName>
    </submittedName>
</protein>
<name>A0AAW2I512_9NEOP</name>
<reference evidence="1" key="1">
    <citation type="journal article" date="2024" name="Gigascience">
        <title>Chromosome-level genome of the poultry shaft louse Menopon gallinae provides insight into the host-switching and adaptive evolution of parasitic lice.</title>
        <authorList>
            <person name="Xu Y."/>
            <person name="Ma L."/>
            <person name="Liu S."/>
            <person name="Liang Y."/>
            <person name="Liu Q."/>
            <person name="He Z."/>
            <person name="Tian L."/>
            <person name="Duan Y."/>
            <person name="Cai W."/>
            <person name="Li H."/>
            <person name="Song F."/>
        </authorList>
    </citation>
    <scope>NUCLEOTIDE SEQUENCE</scope>
    <source>
        <strain evidence="1">Cailab_2023a</strain>
    </source>
</reference>
<organism evidence="1">
    <name type="scientific">Menopon gallinae</name>
    <name type="common">poultry shaft louse</name>
    <dbReference type="NCBI Taxonomy" id="328185"/>
    <lineage>
        <taxon>Eukaryota</taxon>
        <taxon>Metazoa</taxon>
        <taxon>Ecdysozoa</taxon>
        <taxon>Arthropoda</taxon>
        <taxon>Hexapoda</taxon>
        <taxon>Insecta</taxon>
        <taxon>Pterygota</taxon>
        <taxon>Neoptera</taxon>
        <taxon>Paraneoptera</taxon>
        <taxon>Psocodea</taxon>
        <taxon>Troctomorpha</taxon>
        <taxon>Phthiraptera</taxon>
        <taxon>Amblycera</taxon>
        <taxon>Menoponidae</taxon>
        <taxon>Menopon</taxon>
    </lineage>
</organism>
<proteinExistence type="predicted"/>
<dbReference type="EMBL" id="JARGDH010000002">
    <property type="protein sequence ID" value="KAL0276817.1"/>
    <property type="molecule type" value="Genomic_DNA"/>
</dbReference>
<comment type="caution">
    <text evidence="1">The sequence shown here is derived from an EMBL/GenBank/DDBJ whole genome shotgun (WGS) entry which is preliminary data.</text>
</comment>
<sequence>MGTTECPVGTVQTDRAPGAQRRNALNLKLTRKCSPPEAFLRYGMDTKWTGIILPSSVYNFEYILFKNWNYN</sequence>